<dbReference type="AlphaFoldDB" id="A0A822YBC0"/>
<reference evidence="1 2" key="1">
    <citation type="journal article" date="2020" name="Mol. Biol. Evol.">
        <title>Distinct Expression and Methylation Patterns for Genes with Different Fates following a Single Whole-Genome Duplication in Flowering Plants.</title>
        <authorList>
            <person name="Shi T."/>
            <person name="Rahmani R.S."/>
            <person name="Gugger P.F."/>
            <person name="Wang M."/>
            <person name="Li H."/>
            <person name="Zhang Y."/>
            <person name="Li Z."/>
            <person name="Wang Q."/>
            <person name="Van de Peer Y."/>
            <person name="Marchal K."/>
            <person name="Chen J."/>
        </authorList>
    </citation>
    <scope>NUCLEOTIDE SEQUENCE [LARGE SCALE GENOMIC DNA]</scope>
    <source>
        <tissue evidence="1">Leaf</tissue>
    </source>
</reference>
<name>A0A822YBC0_NELNU</name>
<keyword evidence="2" id="KW-1185">Reference proteome</keyword>
<accession>A0A822YBC0</accession>
<comment type="caution">
    <text evidence="1">The sequence shown here is derived from an EMBL/GenBank/DDBJ whole genome shotgun (WGS) entry which is preliminary data.</text>
</comment>
<evidence type="ECO:0000313" key="2">
    <source>
        <dbReference type="Proteomes" id="UP000607653"/>
    </source>
</evidence>
<organism evidence="1 2">
    <name type="scientific">Nelumbo nucifera</name>
    <name type="common">Sacred lotus</name>
    <dbReference type="NCBI Taxonomy" id="4432"/>
    <lineage>
        <taxon>Eukaryota</taxon>
        <taxon>Viridiplantae</taxon>
        <taxon>Streptophyta</taxon>
        <taxon>Embryophyta</taxon>
        <taxon>Tracheophyta</taxon>
        <taxon>Spermatophyta</taxon>
        <taxon>Magnoliopsida</taxon>
        <taxon>Proteales</taxon>
        <taxon>Nelumbonaceae</taxon>
        <taxon>Nelumbo</taxon>
    </lineage>
</organism>
<dbReference type="EMBL" id="DUZY01000002">
    <property type="protein sequence ID" value="DAD29860.1"/>
    <property type="molecule type" value="Genomic_DNA"/>
</dbReference>
<protein>
    <submittedName>
        <fullName evidence="1">Uncharacterized protein</fullName>
    </submittedName>
</protein>
<gene>
    <name evidence="1" type="ORF">HUJ06_031328</name>
</gene>
<sequence>MKTLDKDGIGEKSITSEFRADMISPQQNNRIRLLYFFSLF</sequence>
<evidence type="ECO:0000313" key="1">
    <source>
        <dbReference type="EMBL" id="DAD29860.1"/>
    </source>
</evidence>
<dbReference type="Proteomes" id="UP000607653">
    <property type="component" value="Unassembled WGS sequence"/>
</dbReference>
<proteinExistence type="predicted"/>